<dbReference type="InterPro" id="IPR039374">
    <property type="entry name" value="SIP_fam"/>
</dbReference>
<dbReference type="Proteomes" id="UP001597302">
    <property type="component" value="Unassembled WGS sequence"/>
</dbReference>
<dbReference type="CDD" id="cd06193">
    <property type="entry name" value="siderophore_interacting"/>
    <property type="match status" value="1"/>
</dbReference>
<dbReference type="PANTHER" id="PTHR30157:SF0">
    <property type="entry name" value="NADPH-DEPENDENT FERRIC-CHELATE REDUCTASE"/>
    <property type="match status" value="1"/>
</dbReference>
<dbReference type="Gene3D" id="3.40.50.80">
    <property type="entry name" value="Nucleotide-binding domain of ferredoxin-NADP reductase (FNR) module"/>
    <property type="match status" value="1"/>
</dbReference>
<protein>
    <submittedName>
        <fullName evidence="4">Siderophore-interacting protein</fullName>
    </submittedName>
</protein>
<dbReference type="RefSeq" id="WP_131578912.1">
    <property type="nucleotide sequence ID" value="NZ_CBCSAJ010000152.1"/>
</dbReference>
<name>A0ABW4DTU0_9RHOB</name>
<dbReference type="Pfam" id="PF08021">
    <property type="entry name" value="FAD_binding_9"/>
    <property type="match status" value="1"/>
</dbReference>
<evidence type="ECO:0000259" key="3">
    <source>
        <dbReference type="Pfam" id="PF08021"/>
    </source>
</evidence>
<dbReference type="Gene3D" id="2.40.30.10">
    <property type="entry name" value="Translation factors"/>
    <property type="match status" value="1"/>
</dbReference>
<proteinExistence type="inferred from homology"/>
<organism evidence="4 5">
    <name type="scientific">Paracoccus nototheniae</name>
    <dbReference type="NCBI Taxonomy" id="2489002"/>
    <lineage>
        <taxon>Bacteria</taxon>
        <taxon>Pseudomonadati</taxon>
        <taxon>Pseudomonadota</taxon>
        <taxon>Alphaproteobacteria</taxon>
        <taxon>Rhodobacterales</taxon>
        <taxon>Paracoccaceae</taxon>
        <taxon>Paracoccus</taxon>
    </lineage>
</organism>
<dbReference type="InterPro" id="IPR013113">
    <property type="entry name" value="SIP_FAD-bd"/>
</dbReference>
<accession>A0ABW4DTU0</accession>
<dbReference type="InterPro" id="IPR007037">
    <property type="entry name" value="SIP_rossman_dom"/>
</dbReference>
<gene>
    <name evidence="4" type="ORF">ACFQ5P_07390</name>
</gene>
<keyword evidence="5" id="KW-1185">Reference proteome</keyword>
<reference evidence="5" key="1">
    <citation type="journal article" date="2019" name="Int. J. Syst. Evol. Microbiol.">
        <title>The Global Catalogue of Microorganisms (GCM) 10K type strain sequencing project: providing services to taxonomists for standard genome sequencing and annotation.</title>
        <authorList>
            <consortium name="The Broad Institute Genomics Platform"/>
            <consortium name="The Broad Institute Genome Sequencing Center for Infectious Disease"/>
            <person name="Wu L."/>
            <person name="Ma J."/>
        </authorList>
    </citation>
    <scope>NUCLEOTIDE SEQUENCE [LARGE SCALE GENOMIC DNA]</scope>
    <source>
        <strain evidence="5">CCM 8875</strain>
    </source>
</reference>
<sequence>MSHLASHRRQGIIPRASGAAAAVLKASASAWEAPLTETPGVLSLFLWGCEVRLTAETDSARIELLAPDARMIGILQDRATEIFAEAGLEVAWDRVDEGALAPGLSVMRVAAVIRRSPGFLRIRLQGPDAARFGQTSLHFRLLLPPPGRAPVWPRVAASGRTTWPAGADALHRPVYTVAAQQGDWLEFDIFRHAGSPTCDWAMSGIEGSQVAIIGPGGDWCPEVPALSLFGDQTALPAIARMLDLAPHRVKGPVRAWIRAAPEDLGDLAGDPRVTRSDDLLAALAGADLPGGYVWFAGRAPEARAARQHLLGRGWGKRDFTAAAYWD</sequence>
<feature type="domain" description="Siderophore-interacting FAD-binding" evidence="3">
    <location>
        <begin position="109"/>
        <end position="218"/>
    </location>
</feature>
<dbReference type="Pfam" id="PF04954">
    <property type="entry name" value="SIP"/>
    <property type="match status" value="1"/>
</dbReference>
<dbReference type="InterPro" id="IPR039261">
    <property type="entry name" value="FNR_nucleotide-bd"/>
</dbReference>
<evidence type="ECO:0000313" key="4">
    <source>
        <dbReference type="EMBL" id="MFD1481112.1"/>
    </source>
</evidence>
<evidence type="ECO:0000313" key="5">
    <source>
        <dbReference type="Proteomes" id="UP001597302"/>
    </source>
</evidence>
<feature type="domain" description="SIP-like Rossmann fold" evidence="2">
    <location>
        <begin position="226"/>
        <end position="325"/>
    </location>
</feature>
<dbReference type="EMBL" id="JBHTOQ010000018">
    <property type="protein sequence ID" value="MFD1481112.1"/>
    <property type="molecule type" value="Genomic_DNA"/>
</dbReference>
<dbReference type="PANTHER" id="PTHR30157">
    <property type="entry name" value="FERRIC REDUCTASE, NADPH-DEPENDENT"/>
    <property type="match status" value="1"/>
</dbReference>
<comment type="caution">
    <text evidence="4">The sequence shown here is derived from an EMBL/GenBank/DDBJ whole genome shotgun (WGS) entry which is preliminary data.</text>
</comment>
<evidence type="ECO:0000256" key="1">
    <source>
        <dbReference type="ARBA" id="ARBA00035644"/>
    </source>
</evidence>
<comment type="similarity">
    <text evidence="1">Belongs to the SIP oxidoreductase family.</text>
</comment>
<evidence type="ECO:0000259" key="2">
    <source>
        <dbReference type="Pfam" id="PF04954"/>
    </source>
</evidence>